<dbReference type="Gramene" id="Bo4g140380.1">
    <property type="protein sequence ID" value="Bo4g140380.1"/>
    <property type="gene ID" value="Bo4g140380"/>
</dbReference>
<feature type="compositionally biased region" description="Low complexity" evidence="1">
    <location>
        <begin position="32"/>
        <end position="43"/>
    </location>
</feature>
<dbReference type="HOGENOM" id="CLU_1596792_0_0_1"/>
<feature type="signal peptide" evidence="2">
    <location>
        <begin position="1"/>
        <end position="22"/>
    </location>
</feature>
<accession>A0A0D3C091</accession>
<organism evidence="3 4">
    <name type="scientific">Brassica oleracea var. oleracea</name>
    <dbReference type="NCBI Taxonomy" id="109376"/>
    <lineage>
        <taxon>Eukaryota</taxon>
        <taxon>Viridiplantae</taxon>
        <taxon>Streptophyta</taxon>
        <taxon>Embryophyta</taxon>
        <taxon>Tracheophyta</taxon>
        <taxon>Spermatophyta</taxon>
        <taxon>Magnoliopsida</taxon>
        <taxon>eudicotyledons</taxon>
        <taxon>Gunneridae</taxon>
        <taxon>Pentapetalae</taxon>
        <taxon>rosids</taxon>
        <taxon>malvids</taxon>
        <taxon>Brassicales</taxon>
        <taxon>Brassicaceae</taxon>
        <taxon>Brassiceae</taxon>
        <taxon>Brassica</taxon>
    </lineage>
</organism>
<evidence type="ECO:0000313" key="3">
    <source>
        <dbReference type="EnsemblPlants" id="Bo4g140380.1"/>
    </source>
</evidence>
<evidence type="ECO:0000313" key="4">
    <source>
        <dbReference type="Proteomes" id="UP000032141"/>
    </source>
</evidence>
<evidence type="ECO:0000256" key="2">
    <source>
        <dbReference type="SAM" id="SignalP"/>
    </source>
</evidence>
<reference evidence="3 4" key="1">
    <citation type="journal article" date="2014" name="Genome Biol.">
        <title>Transcriptome and methylome profiling reveals relics of genome dominance in the mesopolyploid Brassica oleracea.</title>
        <authorList>
            <person name="Parkin I.A."/>
            <person name="Koh C."/>
            <person name="Tang H."/>
            <person name="Robinson S.J."/>
            <person name="Kagale S."/>
            <person name="Clarke W.E."/>
            <person name="Town C.D."/>
            <person name="Nixon J."/>
            <person name="Krishnakumar V."/>
            <person name="Bidwell S.L."/>
            <person name="Denoeud F."/>
            <person name="Belcram H."/>
            <person name="Links M.G."/>
            <person name="Just J."/>
            <person name="Clarke C."/>
            <person name="Bender T."/>
            <person name="Huebert T."/>
            <person name="Mason A.S."/>
            <person name="Pires J.C."/>
            <person name="Barker G."/>
            <person name="Moore J."/>
            <person name="Walley P.G."/>
            <person name="Manoli S."/>
            <person name="Batley J."/>
            <person name="Edwards D."/>
            <person name="Nelson M.N."/>
            <person name="Wang X."/>
            <person name="Paterson A.H."/>
            <person name="King G."/>
            <person name="Bancroft I."/>
            <person name="Chalhoub B."/>
            <person name="Sharpe A.G."/>
        </authorList>
    </citation>
    <scope>NUCLEOTIDE SEQUENCE</scope>
    <source>
        <strain evidence="3 4">cv. TO1000</strain>
    </source>
</reference>
<dbReference type="EnsemblPlants" id="Bo4g140380.1">
    <property type="protein sequence ID" value="Bo4g140380.1"/>
    <property type="gene ID" value="Bo4g140380"/>
</dbReference>
<proteinExistence type="predicted"/>
<dbReference type="Proteomes" id="UP000032141">
    <property type="component" value="Chromosome C4"/>
</dbReference>
<feature type="region of interest" description="Disordered" evidence="1">
    <location>
        <begin position="23"/>
        <end position="54"/>
    </location>
</feature>
<keyword evidence="4" id="KW-1185">Reference proteome</keyword>
<name>A0A0D3C091_BRAOL</name>
<reference evidence="3" key="2">
    <citation type="submission" date="2015-03" db="UniProtKB">
        <authorList>
            <consortium name="EnsemblPlants"/>
        </authorList>
    </citation>
    <scope>IDENTIFICATION</scope>
</reference>
<protein>
    <submittedName>
        <fullName evidence="3">Uncharacterized protein</fullName>
    </submittedName>
</protein>
<evidence type="ECO:0000256" key="1">
    <source>
        <dbReference type="SAM" id="MobiDB-lite"/>
    </source>
</evidence>
<sequence length="167" mass="18397">MARRFAFLFLLIAFALAGEIYAADSSSPSPPTTTSTTTVKSPPELLVGNNSTDGTDYSDYEVPINLAPGGVEVVEDYAPFNTGRGHDELSQPEDDLKIRLRLAPKDRPVNPRRSRRSPPRVIQRCWPATCNWTSGRARVKCPYWARRPSRATSPSGGPRTLDLPKKG</sequence>
<keyword evidence="2" id="KW-0732">Signal</keyword>
<feature type="region of interest" description="Disordered" evidence="1">
    <location>
        <begin position="146"/>
        <end position="167"/>
    </location>
</feature>
<dbReference type="AlphaFoldDB" id="A0A0D3C091"/>
<feature type="chain" id="PRO_5002258130" evidence="2">
    <location>
        <begin position="23"/>
        <end position="167"/>
    </location>
</feature>